<feature type="region of interest" description="Disordered" evidence="1">
    <location>
        <begin position="389"/>
        <end position="468"/>
    </location>
</feature>
<dbReference type="AlphaFoldDB" id="A0A3P9A8C7"/>
<dbReference type="OMA" id="RIQRIMW"/>
<reference evidence="3" key="1">
    <citation type="journal article" date="2014" name="PLoS ONE">
        <title>The genome and linkage map of the northern pike (Esox lucius): conserved synteny revealed between the salmonid sister group and the Neoteleostei.</title>
        <authorList>
            <person name="Rondeau E.B."/>
            <person name="Minkley D.R."/>
            <person name="Leong J.S."/>
            <person name="Messmer A.M."/>
            <person name="Jantzen J.R."/>
            <person name="von Schalburg K.R."/>
            <person name="Lemon C."/>
            <person name="Bird N.H."/>
            <person name="Koop B.F."/>
        </authorList>
    </citation>
    <scope>NUCLEOTIDE SEQUENCE</scope>
</reference>
<gene>
    <name evidence="2" type="primary">GPATCH2</name>
</gene>
<evidence type="ECO:0000313" key="3">
    <source>
        <dbReference type="Proteomes" id="UP000265140"/>
    </source>
</evidence>
<dbReference type="OrthoDB" id="9949430at2759"/>
<dbReference type="InterPro" id="IPR031373">
    <property type="entry name" value="Ciart"/>
</dbReference>
<dbReference type="GO" id="GO:0045892">
    <property type="term" value="P:negative regulation of DNA-templated transcription"/>
    <property type="evidence" value="ECO:0007669"/>
    <property type="project" value="TreeGrafter"/>
</dbReference>
<feature type="region of interest" description="Disordered" evidence="1">
    <location>
        <begin position="34"/>
        <end position="211"/>
    </location>
</feature>
<dbReference type="GO" id="GO:0000978">
    <property type="term" value="F:RNA polymerase II cis-regulatory region sequence-specific DNA binding"/>
    <property type="evidence" value="ECO:0007669"/>
    <property type="project" value="TreeGrafter"/>
</dbReference>
<sequence>MSFNGVRDALQWVRPCRSATCWRMSTSDSDYSIDYLASDSEDSDSAVGLSPDRHAADSTRTQPSSSLPPPSSSSLPSVDSLGSSDCSNDEDLRPNLGSASEHRSRPIGDSGDSGRSRDGNCEDTDNGDPQLSGDRGSSDGNSMCGGSPPEPAGQNHSVSGTSGPKGCRHDGISQRQRQKQARAFWDTTVSSHAWDDRGLSPGGKPSEDRKRVHCSWDEAKPEEAEKDHAFAQKCTDLQCYLRPLSSILRGLRSGRYSERLSGFQESVAMDRIQRIMWMLQNPNMGERYTTVILKMEEMLHSWFPHIRPYLDLHPEQHTDHSPLAKKPKLCHVSVVPPAPASPPGGSPPEGGHHPALRPCDAPLPGSNPYYSSTHLKLVHSTPVCSSKNETAQQEALGPGKPAVICPLRSSPSLSADRREQTQDDAVSSSTDPRGSPGDRHSPTLPHRARPRDHRQGPPSGKISSPCLERLLQSKKSIISLRNTGGDKPGGGSSWL</sequence>
<dbReference type="Bgee" id="ENSELUG00000016428">
    <property type="expression patterns" value="Expressed in heart and 15 other cell types or tissues"/>
</dbReference>
<dbReference type="PANTHER" id="PTHR35441">
    <property type="entry name" value="CIRCADIAN-ASSOCIATED TRANSCRIPTIONAL REPRESSOR"/>
    <property type="match status" value="1"/>
</dbReference>
<reference evidence="2" key="2">
    <citation type="submission" date="2020-02" db="EMBL/GenBank/DDBJ databases">
        <title>Esox lucius (northern pike) genome, fEsoLuc1, primary haplotype.</title>
        <authorList>
            <person name="Myers G."/>
            <person name="Karagic N."/>
            <person name="Meyer A."/>
            <person name="Pippel M."/>
            <person name="Reichard M."/>
            <person name="Winkler S."/>
            <person name="Tracey A."/>
            <person name="Sims Y."/>
            <person name="Howe K."/>
            <person name="Rhie A."/>
            <person name="Formenti G."/>
            <person name="Durbin R."/>
            <person name="Fedrigo O."/>
            <person name="Jarvis E.D."/>
        </authorList>
    </citation>
    <scope>NUCLEOTIDE SEQUENCE [LARGE SCALE GENOMIC DNA]</scope>
</reference>
<reference evidence="2" key="3">
    <citation type="submission" date="2025-08" db="UniProtKB">
        <authorList>
            <consortium name="Ensembl"/>
        </authorList>
    </citation>
    <scope>IDENTIFICATION</scope>
</reference>
<proteinExistence type="predicted"/>
<organism evidence="2 3">
    <name type="scientific">Esox lucius</name>
    <name type="common">Northern pike</name>
    <dbReference type="NCBI Taxonomy" id="8010"/>
    <lineage>
        <taxon>Eukaryota</taxon>
        <taxon>Metazoa</taxon>
        <taxon>Chordata</taxon>
        <taxon>Craniata</taxon>
        <taxon>Vertebrata</taxon>
        <taxon>Euteleostomi</taxon>
        <taxon>Actinopterygii</taxon>
        <taxon>Neopterygii</taxon>
        <taxon>Teleostei</taxon>
        <taxon>Protacanthopterygii</taxon>
        <taxon>Esociformes</taxon>
        <taxon>Esocidae</taxon>
        <taxon>Esox</taxon>
    </lineage>
</organism>
<dbReference type="Pfam" id="PF15673">
    <property type="entry name" value="Ciart"/>
    <property type="match status" value="1"/>
</dbReference>
<evidence type="ECO:0008006" key="4">
    <source>
        <dbReference type="Google" id="ProtNLM"/>
    </source>
</evidence>
<dbReference type="Proteomes" id="UP000265140">
    <property type="component" value="Chromosome 2"/>
</dbReference>
<feature type="compositionally biased region" description="Pro residues" evidence="1">
    <location>
        <begin position="336"/>
        <end position="346"/>
    </location>
</feature>
<dbReference type="GeneTree" id="ENSGT00940000164936"/>
<feature type="region of interest" description="Disordered" evidence="1">
    <location>
        <begin position="333"/>
        <end position="367"/>
    </location>
</feature>
<accession>A0A3P9A8C7</accession>
<dbReference type="PANTHER" id="PTHR35441:SF2">
    <property type="entry name" value="CIRCADIAN-ASSOCIATED TRANSCRIPTIONAL REPRESSOR"/>
    <property type="match status" value="1"/>
</dbReference>
<evidence type="ECO:0000256" key="1">
    <source>
        <dbReference type="SAM" id="MobiDB-lite"/>
    </source>
</evidence>
<dbReference type="InParanoid" id="A0A3P9A8C7"/>
<protein>
    <recommendedName>
        <fullName evidence="4">Circadian associated repressor of transcription a</fullName>
    </recommendedName>
</protein>
<feature type="compositionally biased region" description="Polar residues" evidence="1">
    <location>
        <begin position="423"/>
        <end position="432"/>
    </location>
</feature>
<feature type="compositionally biased region" description="Low complexity" evidence="1">
    <location>
        <begin position="72"/>
        <end position="84"/>
    </location>
</feature>
<dbReference type="Ensembl" id="ENSELUT00000026073.3">
    <property type="protein sequence ID" value="ENSELUP00000036967.2"/>
    <property type="gene ID" value="ENSELUG00000016428.3"/>
</dbReference>
<feature type="compositionally biased region" description="Basic and acidic residues" evidence="1">
    <location>
        <begin position="100"/>
        <end position="120"/>
    </location>
</feature>
<name>A0A3P9A8C7_ESOLU</name>
<reference evidence="2" key="4">
    <citation type="submission" date="2025-09" db="UniProtKB">
        <authorList>
            <consortium name="Ensembl"/>
        </authorList>
    </citation>
    <scope>IDENTIFICATION</scope>
</reference>
<dbReference type="GO" id="GO:0032922">
    <property type="term" value="P:circadian regulation of gene expression"/>
    <property type="evidence" value="ECO:0007669"/>
    <property type="project" value="InterPro"/>
</dbReference>
<dbReference type="GO" id="GO:0005634">
    <property type="term" value="C:nucleus"/>
    <property type="evidence" value="ECO:0007669"/>
    <property type="project" value="TreeGrafter"/>
</dbReference>
<evidence type="ECO:0000313" key="2">
    <source>
        <dbReference type="Ensembl" id="ENSELUP00000036967.2"/>
    </source>
</evidence>
<keyword evidence="3" id="KW-1185">Reference proteome</keyword>